<keyword evidence="16" id="KW-1185">Reference proteome</keyword>
<evidence type="ECO:0000256" key="12">
    <source>
        <dbReference type="ARBA" id="ARBA00023239"/>
    </source>
</evidence>
<dbReference type="InterPro" id="IPR007482">
    <property type="entry name" value="Tyr_Pase-like_PTPLA"/>
</dbReference>
<evidence type="ECO:0000256" key="2">
    <source>
        <dbReference type="ARBA" id="ARBA00005194"/>
    </source>
</evidence>
<dbReference type="GO" id="GO:0030148">
    <property type="term" value="P:sphingolipid biosynthetic process"/>
    <property type="evidence" value="ECO:0007669"/>
    <property type="project" value="TreeGrafter"/>
</dbReference>
<evidence type="ECO:0000256" key="7">
    <source>
        <dbReference type="ARBA" id="ARBA00022832"/>
    </source>
</evidence>
<dbReference type="PANTHER" id="PTHR11035">
    <property type="entry name" value="VERY-LONG-CHAIN (3R)-3-HYDROXYACYL-COA DEHYDRATASE"/>
    <property type="match status" value="1"/>
</dbReference>
<comment type="pathway">
    <text evidence="2 14">Lipid metabolism; fatty acid biosynthesis.</text>
</comment>
<sequence>MIKVHCGMDEAELKVKQSLLRPVLLPSTIGSSSVFVSSLYGLEPKKRKGVSGVVEKDFNIGARELDGKIERMFYTSGLSFHFVRNPHYINAFKSDCSNPIPGYLPQGYDSLRTTLLQKDKANIERLLDPVKDSWMAKGVSVCSDGWPMFLKAVNCEEEVKDKNFIANLLIDSIREIGPQNLVQVLYLALKTLNESGHEQVYNAVQKPLLLAQTAAVLEILHGLVGLVRSPITSTLPQISSRLYVTWGILWSFPQIQTHILVSSLVISWSVTEIIRYSFFGMKEAFGFTPSWFLWLRYSTFLLLYPTGITSEVGLIYFALPYIKESDKYCIRMPNKWNFSFDYFYAAILVLGFYVPGSPHLYGYMLHQRKKALSKSKRE</sequence>
<feature type="transmembrane region" description="Helical" evidence="14">
    <location>
        <begin position="342"/>
        <end position="364"/>
    </location>
</feature>
<dbReference type="Proteomes" id="UP001280121">
    <property type="component" value="Unassembled WGS sequence"/>
</dbReference>
<gene>
    <name evidence="15" type="ORF">Ddye_009627</name>
</gene>
<name>A0AAE0CME3_9ROSI</name>
<dbReference type="GO" id="GO:0005789">
    <property type="term" value="C:endoplasmic reticulum membrane"/>
    <property type="evidence" value="ECO:0007669"/>
    <property type="project" value="UniProtKB-SubCell"/>
</dbReference>
<evidence type="ECO:0000256" key="9">
    <source>
        <dbReference type="ARBA" id="ARBA00023098"/>
    </source>
</evidence>
<evidence type="ECO:0000256" key="11">
    <source>
        <dbReference type="ARBA" id="ARBA00023160"/>
    </source>
</evidence>
<feature type="transmembrane region" description="Helical" evidence="14">
    <location>
        <begin position="301"/>
        <end position="322"/>
    </location>
</feature>
<evidence type="ECO:0000256" key="14">
    <source>
        <dbReference type="RuleBase" id="RU363109"/>
    </source>
</evidence>
<keyword evidence="10 14" id="KW-0472">Membrane</keyword>
<organism evidence="15 16">
    <name type="scientific">Dipteronia dyeriana</name>
    <dbReference type="NCBI Taxonomy" id="168575"/>
    <lineage>
        <taxon>Eukaryota</taxon>
        <taxon>Viridiplantae</taxon>
        <taxon>Streptophyta</taxon>
        <taxon>Embryophyta</taxon>
        <taxon>Tracheophyta</taxon>
        <taxon>Spermatophyta</taxon>
        <taxon>Magnoliopsida</taxon>
        <taxon>eudicotyledons</taxon>
        <taxon>Gunneridae</taxon>
        <taxon>Pentapetalae</taxon>
        <taxon>rosids</taxon>
        <taxon>malvids</taxon>
        <taxon>Sapindales</taxon>
        <taxon>Sapindaceae</taxon>
        <taxon>Hippocastanoideae</taxon>
        <taxon>Acereae</taxon>
        <taxon>Dipteronia</taxon>
    </lineage>
</organism>
<comment type="caution">
    <text evidence="15">The sequence shown here is derived from an EMBL/GenBank/DDBJ whole genome shotgun (WGS) entry which is preliminary data.</text>
</comment>
<dbReference type="EC" id="4.2.1.134" evidence="4 14"/>
<comment type="similarity">
    <text evidence="3 14">Belongs to the very long-chain fatty acids dehydratase HACD family.</text>
</comment>
<dbReference type="Pfam" id="PF04387">
    <property type="entry name" value="PTPLA"/>
    <property type="match status" value="1"/>
</dbReference>
<keyword evidence="9 14" id="KW-0443">Lipid metabolism</keyword>
<keyword evidence="11 14" id="KW-0275">Fatty acid biosynthesis</keyword>
<comment type="function">
    <text evidence="14">Catalyzes the third of the four reactions of the long-chain fatty acids elongation cycle. This endoplasmic reticulum-bound enzymatic process, allows the addition of two carbons to the chain of long- and very long-chain fatty acids/VLCFAs per cycle. This enzyme catalyzes the dehydration of the 3-hydroxyacyl-CoA intermediate into trans-2,3-enoyl-CoA, within each cycle of fatty acid elongation. Thereby, it participates to the production of VLCFAs of different chain lengths that are involved in multiple biological processes as precursors of membrane lipids and lipid mediators.</text>
</comment>
<keyword evidence="5 14" id="KW-0444">Lipid biosynthesis</keyword>
<accession>A0AAE0CME3</accession>
<evidence type="ECO:0000256" key="5">
    <source>
        <dbReference type="ARBA" id="ARBA00022516"/>
    </source>
</evidence>
<evidence type="ECO:0000256" key="3">
    <source>
        <dbReference type="ARBA" id="ARBA00007811"/>
    </source>
</evidence>
<keyword evidence="6 14" id="KW-0812">Transmembrane</keyword>
<comment type="catalytic activity">
    <reaction evidence="13 14">
        <text>a very-long-chain (3R)-3-hydroxyacyl-CoA = a very-long-chain (2E)-enoyl-CoA + H2O</text>
        <dbReference type="Rhea" id="RHEA:45812"/>
        <dbReference type="ChEBI" id="CHEBI:15377"/>
        <dbReference type="ChEBI" id="CHEBI:83728"/>
        <dbReference type="ChEBI" id="CHEBI:85440"/>
        <dbReference type="EC" id="4.2.1.134"/>
    </reaction>
</comment>
<dbReference type="PANTHER" id="PTHR11035:SF3">
    <property type="entry name" value="VERY-LONG-CHAIN (3R)-3-HYDROXYACYL-COA DEHYDRATASE"/>
    <property type="match status" value="1"/>
</dbReference>
<protein>
    <recommendedName>
        <fullName evidence="4 14">Very-long-chain (3R)-3-hydroxyacyl-CoA dehydratase</fullName>
        <ecNumber evidence="4 14">4.2.1.134</ecNumber>
    </recommendedName>
</protein>
<evidence type="ECO:0000256" key="6">
    <source>
        <dbReference type="ARBA" id="ARBA00022692"/>
    </source>
</evidence>
<evidence type="ECO:0000256" key="13">
    <source>
        <dbReference type="ARBA" id="ARBA00036671"/>
    </source>
</evidence>
<dbReference type="GO" id="GO:0102158">
    <property type="term" value="F:very-long-chain (3R)-3-hydroxyacyl-CoA dehydratase activity"/>
    <property type="evidence" value="ECO:0007669"/>
    <property type="project" value="UniProtKB-EC"/>
</dbReference>
<comment type="caution">
    <text evidence="14">Lacks conserved residue(s) required for the propagation of feature annotation.</text>
</comment>
<evidence type="ECO:0000256" key="10">
    <source>
        <dbReference type="ARBA" id="ARBA00023136"/>
    </source>
</evidence>
<evidence type="ECO:0000256" key="4">
    <source>
        <dbReference type="ARBA" id="ARBA00013122"/>
    </source>
</evidence>
<evidence type="ECO:0000313" key="16">
    <source>
        <dbReference type="Proteomes" id="UP001280121"/>
    </source>
</evidence>
<keyword evidence="8 14" id="KW-1133">Transmembrane helix</keyword>
<evidence type="ECO:0000313" key="15">
    <source>
        <dbReference type="EMBL" id="KAK2656575.1"/>
    </source>
</evidence>
<evidence type="ECO:0000256" key="1">
    <source>
        <dbReference type="ARBA" id="ARBA00004141"/>
    </source>
</evidence>
<dbReference type="GO" id="GO:0042761">
    <property type="term" value="P:very long-chain fatty acid biosynthetic process"/>
    <property type="evidence" value="ECO:0007669"/>
    <property type="project" value="TreeGrafter"/>
</dbReference>
<comment type="subcellular location">
    <subcellularLocation>
        <location evidence="14">Endoplasmic reticulum membrane</location>
        <topology evidence="14">Multi-pass membrane protein</topology>
    </subcellularLocation>
    <subcellularLocation>
        <location evidence="1">Membrane</location>
        <topology evidence="1">Multi-pass membrane protein</topology>
    </subcellularLocation>
</comment>
<keyword evidence="12 14" id="KW-0456">Lyase</keyword>
<evidence type="ECO:0000256" key="8">
    <source>
        <dbReference type="ARBA" id="ARBA00022989"/>
    </source>
</evidence>
<dbReference type="EMBL" id="JANJYI010000003">
    <property type="protein sequence ID" value="KAK2656575.1"/>
    <property type="molecule type" value="Genomic_DNA"/>
</dbReference>
<keyword evidence="7 14" id="KW-0276">Fatty acid metabolism</keyword>
<proteinExistence type="inferred from homology"/>
<reference evidence="15" key="1">
    <citation type="journal article" date="2023" name="Plant J.">
        <title>Genome sequences and population genomics provide insights into the demographic history, inbreeding, and mutation load of two 'living fossil' tree species of Dipteronia.</title>
        <authorList>
            <person name="Feng Y."/>
            <person name="Comes H.P."/>
            <person name="Chen J."/>
            <person name="Zhu S."/>
            <person name="Lu R."/>
            <person name="Zhang X."/>
            <person name="Li P."/>
            <person name="Qiu J."/>
            <person name="Olsen K.M."/>
            <person name="Qiu Y."/>
        </authorList>
    </citation>
    <scope>NUCLEOTIDE SEQUENCE</scope>
    <source>
        <strain evidence="15">KIB01</strain>
    </source>
</reference>
<dbReference type="GO" id="GO:0030497">
    <property type="term" value="P:fatty acid elongation"/>
    <property type="evidence" value="ECO:0007669"/>
    <property type="project" value="TreeGrafter"/>
</dbReference>
<dbReference type="AlphaFoldDB" id="A0AAE0CME3"/>
<keyword evidence="14" id="KW-0256">Endoplasmic reticulum</keyword>